<dbReference type="FunFam" id="1.10.510.10:FF:001512">
    <property type="entry name" value="Receptor tyrosine-protein kinase erbB-2"/>
    <property type="match status" value="1"/>
</dbReference>
<evidence type="ECO:0000256" key="8">
    <source>
        <dbReference type="ARBA" id="ARBA00023137"/>
    </source>
</evidence>
<dbReference type="GO" id="GO:0005886">
    <property type="term" value="C:plasma membrane"/>
    <property type="evidence" value="ECO:0007669"/>
    <property type="project" value="TreeGrafter"/>
</dbReference>
<comment type="subcellular location">
    <subcellularLocation>
        <location evidence="2">Endomembrane system</location>
    </subcellularLocation>
    <subcellularLocation>
        <location evidence="1">Membrane</location>
        <topology evidence="1">Single-pass membrane protein</topology>
    </subcellularLocation>
</comment>
<keyword evidence="5 14" id="KW-0418">Kinase</keyword>
<dbReference type="Gene3D" id="1.10.510.10">
    <property type="entry name" value="Transferase(Phosphotransferase) domain 1"/>
    <property type="match status" value="1"/>
</dbReference>
<evidence type="ECO:0000256" key="9">
    <source>
        <dbReference type="ARBA" id="ARBA00051243"/>
    </source>
</evidence>
<evidence type="ECO:0000256" key="4">
    <source>
        <dbReference type="ARBA" id="ARBA00022741"/>
    </source>
</evidence>
<keyword evidence="14" id="KW-0675">Receptor</keyword>
<dbReference type="PRINTS" id="PR00109">
    <property type="entry name" value="TYRKINASE"/>
</dbReference>
<dbReference type="PANTHER" id="PTHR24416">
    <property type="entry name" value="TYROSINE-PROTEIN KINASE RECEPTOR"/>
    <property type="match status" value="1"/>
</dbReference>
<dbReference type="GO" id="GO:0005524">
    <property type="term" value="F:ATP binding"/>
    <property type="evidence" value="ECO:0007669"/>
    <property type="project" value="UniProtKB-UniRule"/>
</dbReference>
<evidence type="ECO:0000256" key="5">
    <source>
        <dbReference type="ARBA" id="ARBA00022777"/>
    </source>
</evidence>
<dbReference type="InterPro" id="IPR008266">
    <property type="entry name" value="Tyr_kinase_AS"/>
</dbReference>
<dbReference type="SMART" id="SM00219">
    <property type="entry name" value="TyrKc"/>
    <property type="match status" value="1"/>
</dbReference>
<evidence type="ECO:0000313" key="14">
    <source>
        <dbReference type="EMBL" id="BAG55502.1"/>
    </source>
</evidence>
<dbReference type="InterPro" id="IPR020635">
    <property type="entry name" value="Tyr_kinase_cat_dom"/>
</dbReference>
<sequence>MSERSDVAQATRPGTPLAMSSSAHKLFTEPISLPSPLRNGRQRRCNFITTTRLLTLLLLAGLAAVLGYVIYDVAKHEQRSRLLAQFDARATQLLRNTQSYVGSIGRQAVAASILLETQLDPDSNATWVYLPLFQRYAIEQITSTPGVFNLFWAPVVPSGSLPAFAAFTRAVGESPYLVINRSKYVHLAEFGIWRWANGTRVPVDGRDPFYLPAWEGGPASAFEGGFLFDVSVQYRATLDVLLATGVPQFTDAMQLMLIRTLQPARRHVASTIIAPIALPRDSGLSEPANGTHSLGDIAGIVATAFVWEDVLSRSLPTNGQLWVLLQTFSGAKHLFYVKDGGVVVLANSVADMTLPDDLQGYTHNATIQIGRSMHLTVYPSQELVNSYETRLPTYLCIAVIASVVSVSVVFGLYDRLTTHQATVLGRLLRATVNLVEYLKVTNGAPHDFSADVAALPASPTRPVPVLPMELERSQLVIVGQVGMGEFGIVAKAMLATDAGLQPVAVKTFRSPTQAELQQIYREALLLAQSSSPHTVALIGVVTTSAPVCIVMEYCEHGSLDTVLRARIELSLGARIDIARDVSAGLAALHELGLLHRDVAARNVLIDEHCRGKVGDFGHARMLCDSQYYATATSKVAIRWVAPEALSSRRFSPASDVWSYGVLLWEIWSCGAVPYSPWPNSKVCEQVLGGFRMPAPEGCPARIHAIMLRCWQKEISHRPTFVQLESTLSSELGPDRGIFARELTGPVFQILPDHSNRASLPSIITRAASEAPSARPSAISRQLSGPLKTSNAAQAVLRLASRSRAGSLAEHPSEAVSQLRRSIDGLPYLPEHILDAYEHKRSSVHSDPGPDIWNAGRATPTAAHSTPDLSDSSVSTPASVLTPMTANESGSRRESGVSHVGPMPDIAPAYPGHTGRLSSSPTTPRSARLSSMDMPPINLAPGSPASGSPSPDHFKCVSRGRTTSQGTLSGQSAPTSPSAEPDRVLRRAPIPRVRPMAARQPGPRPRSPLIPRHALSRSQGPDSPLDAAIRAASTTPAISSPCSLQPPATDWGNEPLTLRRDSDYLSSPPQMSALDQWSPESSYPLSSPQETWDQSLPGIRPRQSDQSVLLLLATPSASISEV</sequence>
<dbReference type="InterPro" id="IPR017441">
    <property type="entry name" value="Protein_kinase_ATP_BS"/>
</dbReference>
<dbReference type="GO" id="GO:0048468">
    <property type="term" value="P:cell development"/>
    <property type="evidence" value="ECO:0007669"/>
    <property type="project" value="UniProtKB-ARBA"/>
</dbReference>
<dbReference type="PROSITE" id="PS00107">
    <property type="entry name" value="PROTEIN_KINASE_ATP"/>
    <property type="match status" value="1"/>
</dbReference>
<reference evidence="14" key="1">
    <citation type="journal article" date="2008" name="FEBS Lett.">
        <title>Ancient divergence of animal protein tyrosine kinase genes demonstrated by a gene family tree including choanoflagellate genes.</title>
        <authorList>
            <person name="Suga H."/>
            <person name="Sasaki G."/>
            <person name="Kuma K."/>
            <person name="Nishiyori H."/>
            <person name="Hirose N."/>
            <person name="Su Z.H."/>
            <person name="Iwabe N."/>
            <person name="Miyata T."/>
        </authorList>
    </citation>
    <scope>NUCLEOTIDE SEQUENCE</scope>
</reference>
<feature type="compositionally biased region" description="Polar residues" evidence="11">
    <location>
        <begin position="1031"/>
        <end position="1042"/>
    </location>
</feature>
<feature type="compositionally biased region" description="Polar residues" evidence="11">
    <location>
        <begin position="915"/>
        <end position="928"/>
    </location>
</feature>
<name>B3XVW7_9EUKA</name>
<dbReference type="PROSITE" id="PS50011">
    <property type="entry name" value="PROTEIN_KINASE_DOM"/>
    <property type="match status" value="1"/>
</dbReference>
<comment type="catalytic activity">
    <reaction evidence="9">
        <text>L-tyrosyl-[protein] + ATP = O-phospho-L-tyrosyl-[protein] + ADP + H(+)</text>
        <dbReference type="Rhea" id="RHEA:10596"/>
        <dbReference type="Rhea" id="RHEA-COMP:10136"/>
        <dbReference type="Rhea" id="RHEA-COMP:20101"/>
        <dbReference type="ChEBI" id="CHEBI:15378"/>
        <dbReference type="ChEBI" id="CHEBI:30616"/>
        <dbReference type="ChEBI" id="CHEBI:46858"/>
        <dbReference type="ChEBI" id="CHEBI:61978"/>
        <dbReference type="ChEBI" id="CHEBI:456216"/>
        <dbReference type="EC" id="2.7.10.1"/>
    </reaction>
</comment>
<evidence type="ECO:0000256" key="3">
    <source>
        <dbReference type="ARBA" id="ARBA00022679"/>
    </source>
</evidence>
<dbReference type="InterPro" id="IPR001245">
    <property type="entry name" value="Ser-Thr/Tyr_kinase_cat_dom"/>
</dbReference>
<dbReference type="Pfam" id="PF07714">
    <property type="entry name" value="PK_Tyr_Ser-Thr"/>
    <property type="match status" value="1"/>
</dbReference>
<evidence type="ECO:0000256" key="12">
    <source>
        <dbReference type="SAM" id="Phobius"/>
    </source>
</evidence>
<dbReference type="SUPFAM" id="SSF56112">
    <property type="entry name" value="Protein kinase-like (PK-like)"/>
    <property type="match status" value="1"/>
</dbReference>
<dbReference type="InterPro" id="IPR011009">
    <property type="entry name" value="Kinase-like_dom_sf"/>
</dbReference>
<evidence type="ECO:0000256" key="1">
    <source>
        <dbReference type="ARBA" id="ARBA00004167"/>
    </source>
</evidence>
<evidence type="ECO:0000256" key="11">
    <source>
        <dbReference type="SAM" id="MobiDB-lite"/>
    </source>
</evidence>
<gene>
    <name evidence="14" type="primary">MoPTK-t</name>
</gene>
<feature type="compositionally biased region" description="Polar residues" evidence="11">
    <location>
        <begin position="959"/>
        <end position="977"/>
    </location>
</feature>
<keyword evidence="8" id="KW-0829">Tyrosine-protein kinase</keyword>
<dbReference type="AlphaFoldDB" id="B3XVW7"/>
<feature type="domain" description="Protein kinase" evidence="13">
    <location>
        <begin position="475"/>
        <end position="727"/>
    </location>
</feature>
<protein>
    <submittedName>
        <fullName evidence="14">Receptor-type protein tyrosine kinase</fullName>
    </submittedName>
</protein>
<evidence type="ECO:0000256" key="2">
    <source>
        <dbReference type="ARBA" id="ARBA00004308"/>
    </source>
</evidence>
<feature type="binding site" evidence="10">
    <location>
        <position position="506"/>
    </location>
    <ligand>
        <name>ATP</name>
        <dbReference type="ChEBI" id="CHEBI:30616"/>
    </ligand>
</feature>
<dbReference type="GO" id="GO:0043235">
    <property type="term" value="C:receptor complex"/>
    <property type="evidence" value="ECO:0007669"/>
    <property type="project" value="TreeGrafter"/>
</dbReference>
<dbReference type="GO" id="GO:0012505">
    <property type="term" value="C:endomembrane system"/>
    <property type="evidence" value="ECO:0007669"/>
    <property type="project" value="UniProtKB-SubCell"/>
</dbReference>
<dbReference type="PROSITE" id="PS00109">
    <property type="entry name" value="PROTEIN_KINASE_TYR"/>
    <property type="match status" value="1"/>
</dbReference>
<dbReference type="GO" id="GO:0007169">
    <property type="term" value="P:cell surface receptor protein tyrosine kinase signaling pathway"/>
    <property type="evidence" value="ECO:0007669"/>
    <property type="project" value="TreeGrafter"/>
</dbReference>
<feature type="compositionally biased region" description="Polar residues" evidence="11">
    <location>
        <begin position="1063"/>
        <end position="1093"/>
    </location>
</feature>
<dbReference type="GO" id="GO:0050793">
    <property type="term" value="P:regulation of developmental process"/>
    <property type="evidence" value="ECO:0007669"/>
    <property type="project" value="UniProtKB-ARBA"/>
</dbReference>
<evidence type="ECO:0000256" key="6">
    <source>
        <dbReference type="ARBA" id="ARBA00022840"/>
    </source>
</evidence>
<keyword evidence="6 10" id="KW-0067">ATP-binding</keyword>
<feature type="compositionally biased region" description="Polar residues" evidence="11">
    <location>
        <begin position="861"/>
        <end position="888"/>
    </location>
</feature>
<keyword evidence="7 12" id="KW-0472">Membrane</keyword>
<dbReference type="GO" id="GO:0004714">
    <property type="term" value="F:transmembrane receptor protein tyrosine kinase activity"/>
    <property type="evidence" value="ECO:0007669"/>
    <property type="project" value="UniProtKB-EC"/>
</dbReference>
<dbReference type="PANTHER" id="PTHR24416:SF621">
    <property type="entry name" value="TYROSINE KINASE RECEPTOR CAD96CA"/>
    <property type="match status" value="1"/>
</dbReference>
<organism evidence="14">
    <name type="scientific">Monosiga ovata</name>
    <dbReference type="NCBI Taxonomy" id="81526"/>
    <lineage>
        <taxon>Eukaryota</taxon>
        <taxon>Choanoflagellata</taxon>
        <taxon>Craspedida</taxon>
        <taxon>Salpingoecidae</taxon>
        <taxon>Monosiga</taxon>
    </lineage>
</organism>
<keyword evidence="4 10" id="KW-0547">Nucleotide-binding</keyword>
<dbReference type="InterPro" id="IPR050122">
    <property type="entry name" value="RTK"/>
</dbReference>
<evidence type="ECO:0000256" key="10">
    <source>
        <dbReference type="PROSITE-ProRule" id="PRU10141"/>
    </source>
</evidence>
<feature type="transmembrane region" description="Helical" evidence="12">
    <location>
        <begin position="53"/>
        <end position="71"/>
    </location>
</feature>
<accession>B3XVW7</accession>
<feature type="region of interest" description="Disordered" evidence="11">
    <location>
        <begin position="840"/>
        <end position="1104"/>
    </location>
</feature>
<dbReference type="InterPro" id="IPR000719">
    <property type="entry name" value="Prot_kinase_dom"/>
</dbReference>
<keyword evidence="3" id="KW-0808">Transferase</keyword>
<keyword evidence="12" id="KW-1133">Transmembrane helix</keyword>
<evidence type="ECO:0000259" key="13">
    <source>
        <dbReference type="PROSITE" id="PS50011"/>
    </source>
</evidence>
<keyword evidence="12" id="KW-0812">Transmembrane</keyword>
<proteinExistence type="evidence at transcript level"/>
<dbReference type="EMBL" id="AB098180">
    <property type="protein sequence ID" value="BAG55502.1"/>
    <property type="molecule type" value="mRNA"/>
</dbReference>
<dbReference type="CDD" id="cd00192">
    <property type="entry name" value="PTKc"/>
    <property type="match status" value="1"/>
</dbReference>
<feature type="compositionally biased region" description="Low complexity" evidence="11">
    <location>
        <begin position="939"/>
        <end position="950"/>
    </location>
</feature>
<evidence type="ECO:0000256" key="7">
    <source>
        <dbReference type="ARBA" id="ARBA00023136"/>
    </source>
</evidence>